<dbReference type="Gene3D" id="1.10.10.10">
    <property type="entry name" value="Winged helix-like DNA-binding domain superfamily/Winged helix DNA-binding domain"/>
    <property type="match status" value="1"/>
</dbReference>
<dbReference type="Pfam" id="PF03861">
    <property type="entry name" value="ANTAR"/>
    <property type="match status" value="1"/>
</dbReference>
<dbReference type="PROSITE" id="PS50921">
    <property type="entry name" value="ANTAR"/>
    <property type="match status" value="1"/>
</dbReference>
<sequence>MSEQTAALPGDQELCNDCGAERRPVSYIPPLSLTIHADVHGRHTLVTASGEIDFDSSPALGQVLQDALDQSADGVDVDLAEIGFCDCSGLNVLLRLRHRAREAAKTLTVRISSPAVLHLLKLTGTLDVLTTTDIAHAADVGDIDGIKTENDQLRRAMQTRPAIDIARGILMASYTISAEQAWSVLVSASQNSNTKLHLLAETLMNTVRGENLPEPLASHLAQALKEHGSPPL</sequence>
<name>A0ABP5ZXQ9_STRLO</name>
<dbReference type="InterPro" id="IPR002645">
    <property type="entry name" value="STAS_dom"/>
</dbReference>
<comment type="similarity">
    <text evidence="1 2">Belongs to the anti-sigma-factor antagonist family.</text>
</comment>
<evidence type="ECO:0000256" key="1">
    <source>
        <dbReference type="ARBA" id="ARBA00009013"/>
    </source>
</evidence>
<gene>
    <name evidence="5" type="ORF">GCM10010276_54900</name>
</gene>
<protein>
    <recommendedName>
        <fullName evidence="2">Anti-sigma factor antagonist</fullName>
    </recommendedName>
</protein>
<dbReference type="Pfam" id="PF13466">
    <property type="entry name" value="STAS_2"/>
    <property type="match status" value="1"/>
</dbReference>
<dbReference type="InterPro" id="IPR058548">
    <property type="entry name" value="MlaB-like_STAS"/>
</dbReference>
<evidence type="ECO:0000259" key="3">
    <source>
        <dbReference type="PROSITE" id="PS50801"/>
    </source>
</evidence>
<comment type="caution">
    <text evidence="5">The sequence shown here is derived from an EMBL/GenBank/DDBJ whole genome shotgun (WGS) entry which is preliminary data.</text>
</comment>
<dbReference type="Gene3D" id="3.30.750.24">
    <property type="entry name" value="STAS domain"/>
    <property type="match status" value="1"/>
</dbReference>
<dbReference type="InterPro" id="IPR036513">
    <property type="entry name" value="STAS_dom_sf"/>
</dbReference>
<feature type="domain" description="ANTAR" evidence="4">
    <location>
        <begin position="143"/>
        <end position="204"/>
    </location>
</feature>
<dbReference type="PROSITE" id="PS50801">
    <property type="entry name" value="STAS"/>
    <property type="match status" value="1"/>
</dbReference>
<dbReference type="InterPro" id="IPR005561">
    <property type="entry name" value="ANTAR"/>
</dbReference>
<dbReference type="PANTHER" id="PTHR33495">
    <property type="entry name" value="ANTI-SIGMA FACTOR ANTAGONIST TM_1081-RELATED-RELATED"/>
    <property type="match status" value="1"/>
</dbReference>
<evidence type="ECO:0000259" key="4">
    <source>
        <dbReference type="PROSITE" id="PS50921"/>
    </source>
</evidence>
<feature type="domain" description="STAS" evidence="3">
    <location>
        <begin position="33"/>
        <end position="156"/>
    </location>
</feature>
<dbReference type="SUPFAM" id="SSF52091">
    <property type="entry name" value="SpoIIaa-like"/>
    <property type="match status" value="1"/>
</dbReference>
<dbReference type="CDD" id="cd07043">
    <property type="entry name" value="STAS_anti-anti-sigma_factors"/>
    <property type="match status" value="1"/>
</dbReference>
<dbReference type="EMBL" id="BAAASG010000012">
    <property type="protein sequence ID" value="GAA2504276.1"/>
    <property type="molecule type" value="Genomic_DNA"/>
</dbReference>
<dbReference type="NCBIfam" id="TIGR00377">
    <property type="entry name" value="ant_ant_sig"/>
    <property type="match status" value="1"/>
</dbReference>
<dbReference type="SMART" id="SM01012">
    <property type="entry name" value="ANTAR"/>
    <property type="match status" value="1"/>
</dbReference>
<accession>A0ABP5ZXQ9</accession>
<reference evidence="6" key="1">
    <citation type="journal article" date="2019" name="Int. J. Syst. Evol. Microbiol.">
        <title>The Global Catalogue of Microorganisms (GCM) 10K type strain sequencing project: providing services to taxonomists for standard genome sequencing and annotation.</title>
        <authorList>
            <consortium name="The Broad Institute Genomics Platform"/>
            <consortium name="The Broad Institute Genome Sequencing Center for Infectious Disease"/>
            <person name="Wu L."/>
            <person name="Ma J."/>
        </authorList>
    </citation>
    <scope>NUCLEOTIDE SEQUENCE [LARGE SCALE GENOMIC DNA]</scope>
    <source>
        <strain evidence="6">JCM 4395</strain>
    </source>
</reference>
<dbReference type="PANTHER" id="PTHR33495:SF2">
    <property type="entry name" value="ANTI-SIGMA FACTOR ANTAGONIST TM_1081-RELATED"/>
    <property type="match status" value="1"/>
</dbReference>
<dbReference type="InterPro" id="IPR036388">
    <property type="entry name" value="WH-like_DNA-bd_sf"/>
</dbReference>
<organism evidence="5 6">
    <name type="scientific">Streptomyces longisporus</name>
    <dbReference type="NCBI Taxonomy" id="1948"/>
    <lineage>
        <taxon>Bacteria</taxon>
        <taxon>Bacillati</taxon>
        <taxon>Actinomycetota</taxon>
        <taxon>Actinomycetes</taxon>
        <taxon>Kitasatosporales</taxon>
        <taxon>Streptomycetaceae</taxon>
        <taxon>Streptomyces</taxon>
    </lineage>
</organism>
<evidence type="ECO:0000313" key="5">
    <source>
        <dbReference type="EMBL" id="GAA2504276.1"/>
    </source>
</evidence>
<evidence type="ECO:0000313" key="6">
    <source>
        <dbReference type="Proteomes" id="UP001501777"/>
    </source>
</evidence>
<dbReference type="RefSeq" id="WP_344403290.1">
    <property type="nucleotide sequence ID" value="NZ_BAAASG010000012.1"/>
</dbReference>
<evidence type="ECO:0000256" key="2">
    <source>
        <dbReference type="RuleBase" id="RU003749"/>
    </source>
</evidence>
<proteinExistence type="inferred from homology"/>
<dbReference type="InterPro" id="IPR003658">
    <property type="entry name" value="Anti-sigma_ant"/>
</dbReference>
<keyword evidence="6" id="KW-1185">Reference proteome</keyword>
<dbReference type="Proteomes" id="UP001501777">
    <property type="component" value="Unassembled WGS sequence"/>
</dbReference>